<dbReference type="InterPro" id="IPR032675">
    <property type="entry name" value="LRR_dom_sf"/>
</dbReference>
<evidence type="ECO:0008006" key="4">
    <source>
        <dbReference type="Google" id="ProtNLM"/>
    </source>
</evidence>
<dbReference type="Proteomes" id="UP000663827">
    <property type="component" value="Unassembled WGS sequence"/>
</dbReference>
<accession>A0A8H3H3E0</accession>
<dbReference type="EMBL" id="CAJMWZ010003977">
    <property type="protein sequence ID" value="CAE6481774.1"/>
    <property type="molecule type" value="Genomic_DNA"/>
</dbReference>
<dbReference type="AlphaFoldDB" id="A0A8H3H3E0"/>
<proteinExistence type="predicted"/>
<evidence type="ECO:0000313" key="2">
    <source>
        <dbReference type="EMBL" id="CAE7174515.1"/>
    </source>
</evidence>
<dbReference type="EMBL" id="CAJNJQ010002400">
    <property type="protein sequence ID" value="CAE7174515.1"/>
    <property type="molecule type" value="Genomic_DNA"/>
</dbReference>
<protein>
    <recommendedName>
        <fullName evidence="4">F-box domain-containing protein</fullName>
    </recommendedName>
</protein>
<reference evidence="1" key="1">
    <citation type="submission" date="2021-01" db="EMBL/GenBank/DDBJ databases">
        <authorList>
            <person name="Kaushik A."/>
        </authorList>
    </citation>
    <scope>NUCLEOTIDE SEQUENCE</scope>
    <source>
        <strain evidence="2">AG5</strain>
        <strain evidence="1">Type strain: AG8-Rh-89/</strain>
    </source>
</reference>
<comment type="caution">
    <text evidence="1">The sequence shown here is derived from an EMBL/GenBank/DDBJ whole genome shotgun (WGS) entry which is preliminary data.</text>
</comment>
<gene>
    <name evidence="2" type="ORF">RDB_LOCUS110141</name>
    <name evidence="1" type="ORF">RDB_LOCUS75624</name>
</gene>
<evidence type="ECO:0000313" key="3">
    <source>
        <dbReference type="Proteomes" id="UP000663850"/>
    </source>
</evidence>
<evidence type="ECO:0000313" key="1">
    <source>
        <dbReference type="EMBL" id="CAE6481774.1"/>
    </source>
</evidence>
<dbReference type="SUPFAM" id="SSF52047">
    <property type="entry name" value="RNI-like"/>
    <property type="match status" value="1"/>
</dbReference>
<sequence>MTSTNDNTFGIPLDIALRVIDAVASERATLKACCLVNRALLAHAQSLLFRSVKLEAYRVSKPYSQVIDSSTERGRALGQLTRELTFICNSDTYEAHVQLAPRDLVKILPHLPKLEHLELHLRGNDFTPDRHGVLSRATSITSLHLHNFNKFGQTNVHDILASLPQITKLRLSGSAFRIVPGREPLRLVLSDLHWDIYLEPSAQELIWLLGESSDLRTLSIMSSCEVVSGPLPGRLLPLVLERYGRNLHTLRLSNRVDSLDFVQSSCPSLSELSLRFWPTPPVLETLPRGLTHLALAGPDKLKTTANESALRELMSSIEGLPHLRIITWLTWDVVSPNERTEFGQFCEARGIKIVEPPPRKHDSVRRRPAYHGPPEALMLQSLRAYRHR</sequence>
<organism evidence="1 3">
    <name type="scientific">Rhizoctonia solani</name>
    <dbReference type="NCBI Taxonomy" id="456999"/>
    <lineage>
        <taxon>Eukaryota</taxon>
        <taxon>Fungi</taxon>
        <taxon>Dikarya</taxon>
        <taxon>Basidiomycota</taxon>
        <taxon>Agaricomycotina</taxon>
        <taxon>Agaricomycetes</taxon>
        <taxon>Cantharellales</taxon>
        <taxon>Ceratobasidiaceae</taxon>
        <taxon>Rhizoctonia</taxon>
    </lineage>
</organism>
<dbReference type="Proteomes" id="UP000663850">
    <property type="component" value="Unassembled WGS sequence"/>
</dbReference>
<name>A0A8H3H3E0_9AGAM</name>
<dbReference type="Gene3D" id="3.80.10.10">
    <property type="entry name" value="Ribonuclease Inhibitor"/>
    <property type="match status" value="1"/>
</dbReference>